<comment type="cofactor">
    <cofactor evidence="1">
        <name>Fe(2+)</name>
        <dbReference type="ChEBI" id="CHEBI:29033"/>
    </cofactor>
</comment>
<dbReference type="RefSeq" id="WP_119014176.1">
    <property type="nucleotide sequence ID" value="NZ_QXNC01000028.1"/>
</dbReference>
<dbReference type="Pfam" id="PF05721">
    <property type="entry name" value="PhyH"/>
    <property type="match status" value="1"/>
</dbReference>
<proteinExistence type="predicted"/>
<dbReference type="SUPFAM" id="SSF51197">
    <property type="entry name" value="Clavaminate synthase-like"/>
    <property type="match status" value="1"/>
</dbReference>
<name>A0A4R2N1W4_9BURK</name>
<protein>
    <submittedName>
        <fullName evidence="2">Ectoine hydroxylase-related dioxygenase (Phytanoyl-CoA dioxygenase family)</fullName>
    </submittedName>
</protein>
<dbReference type="Proteomes" id="UP000295182">
    <property type="component" value="Unassembled WGS sequence"/>
</dbReference>
<dbReference type="Gene3D" id="2.60.120.620">
    <property type="entry name" value="q2cbj1_9rhob like domain"/>
    <property type="match status" value="1"/>
</dbReference>
<dbReference type="GO" id="GO:0005506">
    <property type="term" value="F:iron ion binding"/>
    <property type="evidence" value="ECO:0007669"/>
    <property type="project" value="UniProtKB-ARBA"/>
</dbReference>
<dbReference type="AlphaFoldDB" id="A0A4R2N1W4"/>
<gene>
    <name evidence="2" type="ORF">EV674_1336</name>
</gene>
<evidence type="ECO:0000313" key="3">
    <source>
        <dbReference type="Proteomes" id="UP000295182"/>
    </source>
</evidence>
<evidence type="ECO:0000313" key="2">
    <source>
        <dbReference type="EMBL" id="TCP13536.1"/>
    </source>
</evidence>
<dbReference type="OrthoDB" id="9814777at2"/>
<dbReference type="EMBL" id="SLXH01000033">
    <property type="protein sequence ID" value="TCP13536.1"/>
    <property type="molecule type" value="Genomic_DNA"/>
</dbReference>
<reference evidence="2 3" key="1">
    <citation type="submission" date="2019-03" db="EMBL/GenBank/DDBJ databases">
        <title>Genomic Encyclopedia of Type Strains, Phase IV (KMG-IV): sequencing the most valuable type-strain genomes for metagenomic binning, comparative biology and taxonomic classification.</title>
        <authorList>
            <person name="Goeker M."/>
        </authorList>
    </citation>
    <scope>NUCLEOTIDE SEQUENCE [LARGE SCALE GENOMIC DNA]</scope>
    <source>
        <strain evidence="2 3">DSM 1837</strain>
    </source>
</reference>
<keyword evidence="2" id="KW-0223">Dioxygenase</keyword>
<dbReference type="GO" id="GO:0016706">
    <property type="term" value="F:2-oxoglutarate-dependent dioxygenase activity"/>
    <property type="evidence" value="ECO:0007669"/>
    <property type="project" value="UniProtKB-ARBA"/>
</dbReference>
<dbReference type="PANTHER" id="PTHR20883">
    <property type="entry name" value="PHYTANOYL-COA DIOXYGENASE DOMAIN CONTAINING 1"/>
    <property type="match status" value="1"/>
</dbReference>
<dbReference type="InterPro" id="IPR008775">
    <property type="entry name" value="Phytyl_CoA_dOase-like"/>
</dbReference>
<sequence length="270" mass="30423">MKDVEFFEEHGYIVLRDFWPSGELDALQAQLDELGKLVVGPGFSSTAQAAAYAMTAEQQSLLYDRLKYLPALSCMSGSEAIRSMCRRLGLQHPSLMGCCNMRLDKPQDSKHLFAWHQDSVYLLGSVNAVTVWVPLHDVNLYRGTIQVIAGSHRRGLAPFKRISDKVIAPYVPMLQRDISLADEVTEAPVTIEAQRGDLVVFKQMLLHRSTPNNSDQIRWTAQLRITDLADPEHRRQRFPTGDKTNIFYVDYPGHDSAARRTQEQHGASIA</sequence>
<keyword evidence="3" id="KW-1185">Reference proteome</keyword>
<organism evidence="2 3">
    <name type="scientific">Simplicispira metamorpha</name>
    <dbReference type="NCBI Taxonomy" id="80881"/>
    <lineage>
        <taxon>Bacteria</taxon>
        <taxon>Pseudomonadati</taxon>
        <taxon>Pseudomonadota</taxon>
        <taxon>Betaproteobacteria</taxon>
        <taxon>Burkholderiales</taxon>
        <taxon>Comamonadaceae</taxon>
        <taxon>Simplicispira</taxon>
    </lineage>
</organism>
<keyword evidence="2" id="KW-0560">Oxidoreductase</keyword>
<evidence type="ECO:0000256" key="1">
    <source>
        <dbReference type="ARBA" id="ARBA00001954"/>
    </source>
</evidence>
<dbReference type="PANTHER" id="PTHR20883:SF48">
    <property type="entry name" value="ECTOINE DIOXYGENASE"/>
    <property type="match status" value="1"/>
</dbReference>
<accession>A0A4R2N1W4</accession>
<comment type="caution">
    <text evidence="2">The sequence shown here is derived from an EMBL/GenBank/DDBJ whole genome shotgun (WGS) entry which is preliminary data.</text>
</comment>